<feature type="domain" description="Transcobalamin-like C-terminal" evidence="1">
    <location>
        <begin position="58"/>
        <end position="122"/>
    </location>
</feature>
<dbReference type="InterPro" id="IPR027954">
    <property type="entry name" value="Transcobalamin-like_C"/>
</dbReference>
<evidence type="ECO:0000259" key="1">
    <source>
        <dbReference type="Pfam" id="PF14478"/>
    </source>
</evidence>
<dbReference type="EMBL" id="JACIVA010000046">
    <property type="protein sequence ID" value="MBB1097489.1"/>
    <property type="molecule type" value="Genomic_DNA"/>
</dbReference>
<organism evidence="2 3">
    <name type="scientific">Limosilactobacillus rudii</name>
    <dbReference type="NCBI Taxonomy" id="2759755"/>
    <lineage>
        <taxon>Bacteria</taxon>
        <taxon>Bacillati</taxon>
        <taxon>Bacillota</taxon>
        <taxon>Bacilli</taxon>
        <taxon>Lactobacillales</taxon>
        <taxon>Lactobacillaceae</taxon>
        <taxon>Limosilactobacillus</taxon>
    </lineage>
</organism>
<evidence type="ECO:0000313" key="3">
    <source>
        <dbReference type="Proteomes" id="UP000517106"/>
    </source>
</evidence>
<reference evidence="2 3" key="1">
    <citation type="submission" date="2020-07" db="EMBL/GenBank/DDBJ databases">
        <title>Description of Limosilactobacillus balticus sp. nov., Limosilactobacillus agrestis sp. nov., Limosilactobacillus albertensis sp. nov., Limosilactobacillus rudii sp. nov., Limosilactobacillus fastidiosus sp. nov., five novel Limosilactobacillus species isolated from the vertebrate gastrointestinal tract, and proposal of 6 subspecies of Limosilactobacillus reuteri adapted to the gastrointestinal tract of specific vertebrate hosts.</title>
        <authorList>
            <person name="Li F."/>
            <person name="Cheng C."/>
            <person name="Zheng J."/>
            <person name="Quevedo R.M."/>
            <person name="Li J."/>
            <person name="Roos S."/>
            <person name="Gaenzle M.G."/>
            <person name="Walter J."/>
        </authorList>
    </citation>
    <scope>NUCLEOTIDE SEQUENCE [LARGE SCALE GENOMIC DNA]</scope>
    <source>
        <strain evidence="2 3">STM2_1</strain>
    </source>
</reference>
<dbReference type="Pfam" id="PF14478">
    <property type="entry name" value="DUF4430"/>
    <property type="match status" value="1"/>
</dbReference>
<dbReference type="Gene3D" id="2.170.130.30">
    <property type="match status" value="1"/>
</dbReference>
<dbReference type="AlphaFoldDB" id="A0A7W3UKY7"/>
<proteinExistence type="predicted"/>
<gene>
    <name evidence="2" type="ORF">H5S09_05995</name>
</gene>
<dbReference type="Proteomes" id="UP000517106">
    <property type="component" value="Unassembled WGS sequence"/>
</dbReference>
<name>A0A7W3UKY7_9LACO</name>
<protein>
    <submittedName>
        <fullName evidence="2">DUF4430 domain-containing protein</fullName>
    </submittedName>
</protein>
<evidence type="ECO:0000313" key="2">
    <source>
        <dbReference type="EMBL" id="MBB1097489.1"/>
    </source>
</evidence>
<keyword evidence="3" id="KW-1185">Reference proteome</keyword>
<accession>A0A7W3UKY7</accession>
<sequence>MKKFKVLGSLLVMFLAFFILTGYKNNSQKSTNKINVTYTLKQGKKVVATKKATVNKNAKVITGLKKNWKVEEAKGFVTSIDGMKENQKKGIYWTYTINGKQVNKLANQQTLKNKDKVQFTLDKAEMK</sequence>
<comment type="caution">
    <text evidence="2">The sequence shown here is derived from an EMBL/GenBank/DDBJ whole genome shotgun (WGS) entry which is preliminary data.</text>
</comment>
<dbReference type="RefSeq" id="WP_182596224.1">
    <property type="nucleotide sequence ID" value="NZ_JACIVA010000046.1"/>
</dbReference>